<sequence length="66" mass="7270">MTEQRKPVRYGLFGLGGLVELGMGIILIVLYPGQPFMLFGIVLAVVGAVIFLLRLRGQRRARPDAD</sequence>
<feature type="transmembrane region" description="Helical" evidence="1">
    <location>
        <begin position="12"/>
        <end position="30"/>
    </location>
</feature>
<keyword evidence="3" id="KW-1185">Reference proteome</keyword>
<accession>A0A3A1TVI0</accession>
<keyword evidence="1" id="KW-0812">Transmembrane</keyword>
<proteinExistence type="predicted"/>
<evidence type="ECO:0000313" key="2">
    <source>
        <dbReference type="EMBL" id="RIX28242.1"/>
    </source>
</evidence>
<keyword evidence="1" id="KW-1133">Transmembrane helix</keyword>
<keyword evidence="1" id="KW-0472">Membrane</keyword>
<gene>
    <name evidence="2" type="ORF">D1781_12325</name>
</gene>
<dbReference type="RefSeq" id="WP_119482553.1">
    <property type="nucleotide sequence ID" value="NZ_QXTG01000002.1"/>
</dbReference>
<reference evidence="3" key="1">
    <citation type="submission" date="2018-09" db="EMBL/GenBank/DDBJ databases">
        <authorList>
            <person name="Kim I."/>
        </authorList>
    </citation>
    <scope>NUCLEOTIDE SEQUENCE [LARGE SCALE GENOMIC DNA]</scope>
    <source>
        <strain evidence="3">DD4a</strain>
    </source>
</reference>
<evidence type="ECO:0000313" key="3">
    <source>
        <dbReference type="Proteomes" id="UP000265742"/>
    </source>
</evidence>
<evidence type="ECO:0000256" key="1">
    <source>
        <dbReference type="SAM" id="Phobius"/>
    </source>
</evidence>
<protein>
    <submittedName>
        <fullName evidence="2">Uncharacterized protein</fullName>
    </submittedName>
</protein>
<dbReference type="EMBL" id="QXTG01000002">
    <property type="protein sequence ID" value="RIX28242.1"/>
    <property type="molecule type" value="Genomic_DNA"/>
</dbReference>
<dbReference type="AlphaFoldDB" id="A0A3A1TVI0"/>
<comment type="caution">
    <text evidence="2">The sequence shown here is derived from an EMBL/GenBank/DDBJ whole genome shotgun (WGS) entry which is preliminary data.</text>
</comment>
<feature type="transmembrane region" description="Helical" evidence="1">
    <location>
        <begin position="36"/>
        <end position="53"/>
    </location>
</feature>
<name>A0A3A1TVI0_9MICO</name>
<dbReference type="Proteomes" id="UP000265742">
    <property type="component" value="Unassembled WGS sequence"/>
</dbReference>
<organism evidence="2 3">
    <name type="scientific">Amnibacterium setariae</name>
    <dbReference type="NCBI Taxonomy" id="2306585"/>
    <lineage>
        <taxon>Bacteria</taxon>
        <taxon>Bacillati</taxon>
        <taxon>Actinomycetota</taxon>
        <taxon>Actinomycetes</taxon>
        <taxon>Micrococcales</taxon>
        <taxon>Microbacteriaceae</taxon>
        <taxon>Amnibacterium</taxon>
    </lineage>
</organism>